<keyword evidence="2" id="KW-1185">Reference proteome</keyword>
<reference evidence="1 2" key="1">
    <citation type="journal article" date="2002" name="Nature">
        <title>Genome sequence and comparative analysis of the model rodent malaria parasite Plasmodium yoelii yoelii.</title>
        <authorList>
            <person name="Carlton J.M."/>
            <person name="Angiuoli S.V."/>
            <person name="Suh B.B."/>
            <person name="Kooij T.W."/>
            <person name="Pertea M."/>
            <person name="Silva J.C."/>
            <person name="Ermolaeva M.D."/>
            <person name="Allen J.E."/>
            <person name="Selengut J.D."/>
            <person name="Koo H.L."/>
            <person name="Peterson J.D."/>
            <person name="Pop M."/>
            <person name="Kosack D.S."/>
            <person name="Shumway M.F."/>
            <person name="Bidwell S.L."/>
            <person name="Shallom S.J."/>
            <person name="van Aken S.E."/>
            <person name="Riedmuller S.B."/>
            <person name="Feldblyum T.V."/>
            <person name="Cho J.K."/>
            <person name="Quackenbush J."/>
            <person name="Sedegah M."/>
            <person name="Shoaibi A."/>
            <person name="Cummings L.M."/>
            <person name="Florens L."/>
            <person name="Yates J.R."/>
            <person name="Raine J.D."/>
            <person name="Sinden R.E."/>
            <person name="Harris M.A."/>
            <person name="Cunningham D.A."/>
            <person name="Preiser P.R."/>
            <person name="Bergman L.W."/>
            <person name="Vaidya A.B."/>
            <person name="van Lin L.H."/>
            <person name="Janse C.J."/>
            <person name="Waters A.P."/>
            <person name="Smith H.O."/>
            <person name="White O.R."/>
            <person name="Salzberg S.L."/>
            <person name="Venter J.C."/>
            <person name="Fraser C.M."/>
            <person name="Hoffman S.L."/>
            <person name="Gardner M.J."/>
            <person name="Carucci D.J."/>
        </authorList>
    </citation>
    <scope>NUCLEOTIDE SEQUENCE [LARGE SCALE GENOMIC DNA]</scope>
    <source>
        <strain evidence="1 2">17XNL</strain>
    </source>
</reference>
<protein>
    <submittedName>
        <fullName evidence="1">Uncharacterized protein</fullName>
    </submittedName>
</protein>
<evidence type="ECO:0000313" key="1">
    <source>
        <dbReference type="EMBL" id="EAA18173.1"/>
    </source>
</evidence>
<proteinExistence type="predicted"/>
<feature type="non-terminal residue" evidence="1">
    <location>
        <position position="1"/>
    </location>
</feature>
<evidence type="ECO:0000313" key="2">
    <source>
        <dbReference type="Proteomes" id="UP000008553"/>
    </source>
</evidence>
<dbReference type="EMBL" id="AABL01001996">
    <property type="protein sequence ID" value="EAA18173.1"/>
    <property type="molecule type" value="Genomic_DNA"/>
</dbReference>
<gene>
    <name evidence="1" type="ORF">PY06028</name>
</gene>
<dbReference type="Proteomes" id="UP000008553">
    <property type="component" value="Unassembled WGS sequence"/>
</dbReference>
<organism evidence="1 2">
    <name type="scientific">Plasmodium yoelii yoelii</name>
    <dbReference type="NCBI Taxonomy" id="73239"/>
    <lineage>
        <taxon>Eukaryota</taxon>
        <taxon>Sar</taxon>
        <taxon>Alveolata</taxon>
        <taxon>Apicomplexa</taxon>
        <taxon>Aconoidasida</taxon>
        <taxon>Haemosporida</taxon>
        <taxon>Plasmodiidae</taxon>
        <taxon>Plasmodium</taxon>
        <taxon>Plasmodium (Vinckeia)</taxon>
    </lineage>
</organism>
<name>Q7RBV8_PLAYO</name>
<sequence length="27" mass="2884">VKVINSIIGMGSVLIVVLTVENMQNVL</sequence>
<dbReference type="AlphaFoldDB" id="Q7RBV8"/>
<dbReference type="PaxDb" id="73239-Q7RBV8"/>
<dbReference type="InParanoid" id="Q7RBV8"/>
<accession>Q7RBV8</accession>
<comment type="caution">
    <text evidence="1">The sequence shown here is derived from an EMBL/GenBank/DDBJ whole genome shotgun (WGS) entry which is preliminary data.</text>
</comment>